<name>A0A0B9H0U6_9GAMM</name>
<protein>
    <recommendedName>
        <fullName evidence="4">Lipoprotein</fullName>
    </recommendedName>
</protein>
<sequence length="453" mass="49284">MHFKYSAIAASMIAALSLTGCGSDSSDPSTPVEPTAKQIKVIDGYLSQAQVCVDRNSNDSCDSNEIIGLTDGNGTITIKAKDAKYAVIARAIAGQTTDSDKAGKLGNSYELIAHAESKVVTPFTTMAKLQNKTVEALATELNLDSAVVAGDYVAAKAQDGSAEAAKKAHLMARSLTNELAPSLADNDTEALSESADDITKVIEDSINNGDELDDIVIEINDDGTAESKPIIASLSDYLEGQTLSFVSMNKYYAQDEGIFKITLQDGTLTVADDTGASMTEAYTIEGNSLIHIEDGEESIEEFIYVSEQTSLAVTPQNDLNFWTKVDMSGEEFEFPAITQTMIADQTWYFLSDDSTDHKPYPMLAKMVFNKDKNVVISEEGEEDFTIGWRIENNELILDFPEGDNDMYIKLVTKDNNILTIVDGGEEQNKNHFSLLVKDKALAESIVEKWGEEI</sequence>
<evidence type="ECO:0000313" key="3">
    <source>
        <dbReference type="Proteomes" id="UP000031278"/>
    </source>
</evidence>
<dbReference type="RefSeq" id="WP_039465130.1">
    <property type="nucleotide sequence ID" value="NZ_JWLZ01000177.1"/>
</dbReference>
<feature type="chain" id="PRO_5002128288" description="Lipoprotein" evidence="1">
    <location>
        <begin position="23"/>
        <end position="453"/>
    </location>
</feature>
<reference evidence="2 3" key="1">
    <citation type="submission" date="2014-12" db="EMBL/GenBank/DDBJ databases">
        <title>Genome sequencing of Photobacterium gaetbulicola AD005a.</title>
        <authorList>
            <person name="Adrian T.G.S."/>
            <person name="Chan K.G."/>
        </authorList>
    </citation>
    <scope>NUCLEOTIDE SEQUENCE [LARGE SCALE GENOMIC DNA]</scope>
    <source>
        <strain evidence="2 3">AD005a</strain>
    </source>
</reference>
<comment type="caution">
    <text evidence="2">The sequence shown here is derived from an EMBL/GenBank/DDBJ whole genome shotgun (WGS) entry which is preliminary data.</text>
</comment>
<feature type="signal peptide" evidence="1">
    <location>
        <begin position="1"/>
        <end position="22"/>
    </location>
</feature>
<evidence type="ECO:0000256" key="1">
    <source>
        <dbReference type="SAM" id="SignalP"/>
    </source>
</evidence>
<organism evidence="2 3">
    <name type="scientific">Photobacterium gaetbulicola</name>
    <dbReference type="NCBI Taxonomy" id="1295392"/>
    <lineage>
        <taxon>Bacteria</taxon>
        <taxon>Pseudomonadati</taxon>
        <taxon>Pseudomonadota</taxon>
        <taxon>Gammaproteobacteria</taxon>
        <taxon>Vibrionales</taxon>
        <taxon>Vibrionaceae</taxon>
        <taxon>Photobacterium</taxon>
    </lineage>
</organism>
<gene>
    <name evidence="2" type="ORF">RJ45_17370</name>
</gene>
<dbReference type="PROSITE" id="PS51257">
    <property type="entry name" value="PROKAR_LIPOPROTEIN"/>
    <property type="match status" value="1"/>
</dbReference>
<evidence type="ECO:0000313" key="2">
    <source>
        <dbReference type="EMBL" id="KHT62472.1"/>
    </source>
</evidence>
<keyword evidence="1" id="KW-0732">Signal</keyword>
<accession>A0A0B9H0U6</accession>
<proteinExistence type="predicted"/>
<dbReference type="AlphaFoldDB" id="A0A0B9H0U6"/>
<evidence type="ECO:0008006" key="4">
    <source>
        <dbReference type="Google" id="ProtNLM"/>
    </source>
</evidence>
<dbReference type="Proteomes" id="UP000031278">
    <property type="component" value="Unassembled WGS sequence"/>
</dbReference>
<dbReference type="EMBL" id="JWLZ01000177">
    <property type="protein sequence ID" value="KHT62472.1"/>
    <property type="molecule type" value="Genomic_DNA"/>
</dbReference>